<evidence type="ECO:0008006" key="4">
    <source>
        <dbReference type="Google" id="ProtNLM"/>
    </source>
</evidence>
<sequence>MRLNSVWLFFIGLAIAMGGLILFFLRPQKDTMPTSKKFAKIELHNFNAFQTNTTDTDLSIKGSRALQFSDHEVLYDFTLSKFDPKNQMLEHAKGEELIRHENLYNFPKGVLYTTSNHESFWSQKGVYDHSKQTFQGQGDFLLSAPEGDFSGQNIAYNHITKILKAQSIHAIINLASAERSQKNPRSQSFKF</sequence>
<dbReference type="EMBL" id="ADHO01000037">
    <property type="protein sequence ID" value="EFX42339.1"/>
    <property type="molecule type" value="Genomic_DNA"/>
</dbReference>
<evidence type="ECO:0000313" key="3">
    <source>
        <dbReference type="Proteomes" id="UP000054093"/>
    </source>
</evidence>
<keyword evidence="1" id="KW-0472">Membrane</keyword>
<dbReference type="Proteomes" id="UP000054093">
    <property type="component" value="Unassembled WGS sequence"/>
</dbReference>
<comment type="caution">
    <text evidence="2">The sequence shown here is derived from an EMBL/GenBank/DDBJ whole genome shotgun (WGS) entry which is preliminary data.</text>
</comment>
<evidence type="ECO:0000256" key="1">
    <source>
        <dbReference type="SAM" id="Phobius"/>
    </source>
</evidence>
<dbReference type="AlphaFoldDB" id="E7G2R2"/>
<evidence type="ECO:0000313" key="2">
    <source>
        <dbReference type="EMBL" id="EFX42339.1"/>
    </source>
</evidence>
<name>E7G2R2_9HELI</name>
<protein>
    <recommendedName>
        <fullName evidence="4">LPS export ABC transporter periplasmic protein LptC</fullName>
    </recommendedName>
</protein>
<proteinExistence type="predicted"/>
<reference evidence="2 3" key="1">
    <citation type="journal article" date="2011" name="Vet. Res.">
        <title>Genome sequence of Helicobacter suis supports its role in gastric pathology.</title>
        <authorList>
            <person name="Vermoote M."/>
            <person name="Vandekerckhove T.T."/>
            <person name="Flahou B."/>
            <person name="Pasmans F."/>
            <person name="Smet A."/>
            <person name="De Groote D."/>
            <person name="Van Criekinge W."/>
            <person name="Ducatelle R."/>
            <person name="Haesebrouck F."/>
        </authorList>
    </citation>
    <scope>NUCLEOTIDE SEQUENCE [LARGE SCALE GENOMIC DNA]</scope>
    <source>
        <strain evidence="2 3">HS5</strain>
    </source>
</reference>
<organism evidence="2 3">
    <name type="scientific">Helicobacter suis HS5</name>
    <dbReference type="NCBI Taxonomy" id="710394"/>
    <lineage>
        <taxon>Bacteria</taxon>
        <taxon>Pseudomonadati</taxon>
        <taxon>Campylobacterota</taxon>
        <taxon>Epsilonproteobacteria</taxon>
        <taxon>Campylobacterales</taxon>
        <taxon>Helicobacteraceae</taxon>
        <taxon>Helicobacter</taxon>
    </lineage>
</organism>
<gene>
    <name evidence="2" type="ORF">HSUHS5_0204</name>
</gene>
<accession>E7G2R2</accession>
<keyword evidence="1" id="KW-1133">Transmembrane helix</keyword>
<feature type="transmembrane region" description="Helical" evidence="1">
    <location>
        <begin position="6"/>
        <end position="25"/>
    </location>
</feature>
<keyword evidence="1" id="KW-0812">Transmembrane</keyword>